<keyword evidence="3" id="KW-0648">Protein biosynthesis</keyword>
<evidence type="ECO:0000256" key="4">
    <source>
        <dbReference type="ARBA" id="ARBA00023134"/>
    </source>
</evidence>
<dbReference type="InterPro" id="IPR009022">
    <property type="entry name" value="EFG_III"/>
</dbReference>
<evidence type="ECO:0000256" key="3">
    <source>
        <dbReference type="ARBA" id="ARBA00022917"/>
    </source>
</evidence>
<evidence type="ECO:0000259" key="5">
    <source>
        <dbReference type="Pfam" id="PF14492"/>
    </source>
</evidence>
<dbReference type="GO" id="GO:0005525">
    <property type="term" value="F:GTP binding"/>
    <property type="evidence" value="ECO:0007669"/>
    <property type="project" value="UniProtKB-KW"/>
</dbReference>
<protein>
    <submittedName>
        <fullName evidence="6">Elongation factor G-1</fullName>
    </submittedName>
</protein>
<gene>
    <name evidence="6" type="ORF">KIW84_012923</name>
</gene>
<name>A0A9D5BIQ3_PEA</name>
<dbReference type="SUPFAM" id="SSF54980">
    <property type="entry name" value="EF-G C-terminal domain-like"/>
    <property type="match status" value="1"/>
</dbReference>
<keyword evidence="7" id="KW-1185">Reference proteome</keyword>
<dbReference type="FunFam" id="3.30.70.870:FF:000001">
    <property type="entry name" value="Elongation factor G"/>
    <property type="match status" value="1"/>
</dbReference>
<dbReference type="InterPro" id="IPR041095">
    <property type="entry name" value="EFG_II"/>
</dbReference>
<dbReference type="Proteomes" id="UP001058974">
    <property type="component" value="Chromosome 1"/>
</dbReference>
<evidence type="ECO:0000313" key="7">
    <source>
        <dbReference type="Proteomes" id="UP001058974"/>
    </source>
</evidence>
<dbReference type="Gramene" id="Psat01G0292300-T1">
    <property type="protein sequence ID" value="KAI5444472.1"/>
    <property type="gene ID" value="KIW84_012923"/>
</dbReference>
<evidence type="ECO:0000256" key="2">
    <source>
        <dbReference type="ARBA" id="ARBA00022768"/>
    </source>
</evidence>
<accession>A0A9D5BIQ3</accession>
<proteinExistence type="predicted"/>
<keyword evidence="2 6" id="KW-0251">Elongation factor</keyword>
<dbReference type="GO" id="GO:0032790">
    <property type="term" value="P:ribosome disassembly"/>
    <property type="evidence" value="ECO:0007669"/>
    <property type="project" value="TreeGrafter"/>
</dbReference>
<dbReference type="InterPro" id="IPR009000">
    <property type="entry name" value="Transl_B-barrel_sf"/>
</dbReference>
<sequence>MFRNSKYDLKKCMPRCTFEFREDVRVALTGDIAALAGLKDTITGEAFCDPESPVVLERMYFPDPVIKIAIEPKTKADIDKMAVGLVKLAQEDPSFHFSRDEEINQTVIEGMGELHLEIIVDRLKREYKVEANVGAPQVNYRESISKISQVRYVHLEIASPQQHCLRLQAVLNSLVTLIFHFSSMSLTWLNTRKCMHEELLAPFVP</sequence>
<evidence type="ECO:0000256" key="1">
    <source>
        <dbReference type="ARBA" id="ARBA00022741"/>
    </source>
</evidence>
<dbReference type="InterPro" id="IPR035647">
    <property type="entry name" value="EFG_III/V"/>
</dbReference>
<feature type="domain" description="Elongation Factor G" evidence="5">
    <location>
        <begin position="61"/>
        <end position="134"/>
    </location>
</feature>
<dbReference type="SUPFAM" id="SSF50447">
    <property type="entry name" value="Translation proteins"/>
    <property type="match status" value="1"/>
</dbReference>
<comment type="caution">
    <text evidence="6">The sequence shown here is derived from an EMBL/GenBank/DDBJ whole genome shotgun (WGS) entry which is preliminary data.</text>
</comment>
<dbReference type="PANTHER" id="PTHR43261:SF1">
    <property type="entry name" value="RIBOSOME-RELEASING FACTOR 2, MITOCHONDRIAL"/>
    <property type="match status" value="1"/>
</dbReference>
<dbReference type="EMBL" id="JAMSHJ010000001">
    <property type="protein sequence ID" value="KAI5444472.1"/>
    <property type="molecule type" value="Genomic_DNA"/>
</dbReference>
<dbReference type="Gene3D" id="2.40.30.10">
    <property type="entry name" value="Translation factors"/>
    <property type="match status" value="1"/>
</dbReference>
<evidence type="ECO:0000313" key="6">
    <source>
        <dbReference type="EMBL" id="KAI5444472.1"/>
    </source>
</evidence>
<dbReference type="Gene3D" id="3.30.70.870">
    <property type="entry name" value="Elongation Factor G (Translational Gtpase), domain 3"/>
    <property type="match status" value="1"/>
</dbReference>
<reference evidence="6 7" key="1">
    <citation type="journal article" date="2022" name="Nat. Genet.">
        <title>Improved pea reference genome and pan-genome highlight genomic features and evolutionary characteristics.</title>
        <authorList>
            <person name="Yang T."/>
            <person name="Liu R."/>
            <person name="Luo Y."/>
            <person name="Hu S."/>
            <person name="Wang D."/>
            <person name="Wang C."/>
            <person name="Pandey M.K."/>
            <person name="Ge S."/>
            <person name="Xu Q."/>
            <person name="Li N."/>
            <person name="Li G."/>
            <person name="Huang Y."/>
            <person name="Saxena R.K."/>
            <person name="Ji Y."/>
            <person name="Li M."/>
            <person name="Yan X."/>
            <person name="He Y."/>
            <person name="Liu Y."/>
            <person name="Wang X."/>
            <person name="Xiang C."/>
            <person name="Varshney R.K."/>
            <person name="Ding H."/>
            <person name="Gao S."/>
            <person name="Zong X."/>
        </authorList>
    </citation>
    <scope>NUCLEOTIDE SEQUENCE [LARGE SCALE GENOMIC DNA]</scope>
    <source>
        <strain evidence="6 7">cv. Zhongwan 6</strain>
    </source>
</reference>
<dbReference type="PANTHER" id="PTHR43261">
    <property type="entry name" value="TRANSLATION ELONGATION FACTOR G-RELATED"/>
    <property type="match status" value="1"/>
</dbReference>
<keyword evidence="1" id="KW-0547">Nucleotide-binding</keyword>
<dbReference type="AlphaFoldDB" id="A0A9D5BIQ3"/>
<dbReference type="Pfam" id="PF14492">
    <property type="entry name" value="EFG_III"/>
    <property type="match status" value="1"/>
</dbReference>
<organism evidence="6 7">
    <name type="scientific">Pisum sativum</name>
    <name type="common">Garden pea</name>
    <name type="synonym">Lathyrus oleraceus</name>
    <dbReference type="NCBI Taxonomy" id="3888"/>
    <lineage>
        <taxon>Eukaryota</taxon>
        <taxon>Viridiplantae</taxon>
        <taxon>Streptophyta</taxon>
        <taxon>Embryophyta</taxon>
        <taxon>Tracheophyta</taxon>
        <taxon>Spermatophyta</taxon>
        <taxon>Magnoliopsida</taxon>
        <taxon>eudicotyledons</taxon>
        <taxon>Gunneridae</taxon>
        <taxon>Pentapetalae</taxon>
        <taxon>rosids</taxon>
        <taxon>fabids</taxon>
        <taxon>Fabales</taxon>
        <taxon>Fabaceae</taxon>
        <taxon>Papilionoideae</taxon>
        <taxon>50 kb inversion clade</taxon>
        <taxon>NPAAA clade</taxon>
        <taxon>Hologalegina</taxon>
        <taxon>IRL clade</taxon>
        <taxon>Fabeae</taxon>
        <taxon>Lathyrus</taxon>
    </lineage>
</organism>
<keyword evidence="4" id="KW-0342">GTP-binding</keyword>
<dbReference type="GO" id="GO:0003746">
    <property type="term" value="F:translation elongation factor activity"/>
    <property type="evidence" value="ECO:0007669"/>
    <property type="project" value="UniProtKB-KW"/>
</dbReference>
<dbReference type="CDD" id="cd16262">
    <property type="entry name" value="EFG_III"/>
    <property type="match status" value="1"/>
</dbReference>